<keyword evidence="2" id="KW-1185">Reference proteome</keyword>
<dbReference type="AlphaFoldDB" id="A0A2H9VS31"/>
<dbReference type="EMBL" id="PGFJ01000001">
    <property type="protein sequence ID" value="PJJ83599.1"/>
    <property type="molecule type" value="Genomic_DNA"/>
</dbReference>
<protein>
    <submittedName>
        <fullName evidence="1">Uncharacterized protein</fullName>
    </submittedName>
</protein>
<comment type="caution">
    <text evidence="1">The sequence shown here is derived from an EMBL/GenBank/DDBJ whole genome shotgun (WGS) entry which is preliminary data.</text>
</comment>
<organism evidence="1 2">
    <name type="scientific">Mucilaginibacter auburnensis</name>
    <dbReference type="NCBI Taxonomy" id="1457233"/>
    <lineage>
        <taxon>Bacteria</taxon>
        <taxon>Pseudomonadati</taxon>
        <taxon>Bacteroidota</taxon>
        <taxon>Sphingobacteriia</taxon>
        <taxon>Sphingobacteriales</taxon>
        <taxon>Sphingobacteriaceae</taxon>
        <taxon>Mucilaginibacter</taxon>
    </lineage>
</organism>
<proteinExistence type="predicted"/>
<dbReference type="RefSeq" id="WP_100339850.1">
    <property type="nucleotide sequence ID" value="NZ_PGFJ01000001.1"/>
</dbReference>
<dbReference type="OrthoDB" id="797757at2"/>
<sequence>MASKNQLPTETRVIIPIPEAIERTTNWRNFMKSKTAEADDKMIPKAVYISKQDIMSMAKQCEADESIAGVRAYFTLNDEFSEQFKNEVTFLMVLVRASDVKPFGEDILYIGDDGKVNTVAGNSNVYDYTTPCPDVCDVTSPLFTGIERK</sequence>
<reference evidence="1 2" key="1">
    <citation type="submission" date="2017-11" db="EMBL/GenBank/DDBJ databases">
        <title>Genomic Encyclopedia of Archaeal and Bacterial Type Strains, Phase II (KMG-II): From Individual Species to Whole Genera.</title>
        <authorList>
            <person name="Goeker M."/>
        </authorList>
    </citation>
    <scope>NUCLEOTIDE SEQUENCE [LARGE SCALE GENOMIC DNA]</scope>
    <source>
        <strain evidence="1 2">DSM 28175</strain>
    </source>
</reference>
<evidence type="ECO:0000313" key="1">
    <source>
        <dbReference type="EMBL" id="PJJ83599.1"/>
    </source>
</evidence>
<gene>
    <name evidence="1" type="ORF">CLV57_0584</name>
</gene>
<dbReference type="Proteomes" id="UP000242687">
    <property type="component" value="Unassembled WGS sequence"/>
</dbReference>
<name>A0A2H9VS31_9SPHI</name>
<accession>A0A2H9VS31</accession>
<evidence type="ECO:0000313" key="2">
    <source>
        <dbReference type="Proteomes" id="UP000242687"/>
    </source>
</evidence>